<dbReference type="EMBL" id="AACS02000006">
    <property type="protein sequence ID" value="EAU83841.2"/>
    <property type="molecule type" value="Genomic_DNA"/>
</dbReference>
<evidence type="ECO:0000256" key="13">
    <source>
        <dbReference type="SAM" id="MobiDB-lite"/>
    </source>
</evidence>
<dbReference type="InterPro" id="IPR023632">
    <property type="entry name" value="ATP_synth_F1_gsu_CS"/>
</dbReference>
<proteinExistence type="inferred from homology"/>
<evidence type="ECO:0000256" key="10">
    <source>
        <dbReference type="ARBA" id="ARBA00023196"/>
    </source>
</evidence>
<keyword evidence="15" id="KW-1185">Reference proteome</keyword>
<accession>A8P0T1</accession>
<feature type="region of interest" description="Disordered" evidence="13">
    <location>
        <begin position="1"/>
        <end position="34"/>
    </location>
</feature>
<evidence type="ECO:0000256" key="9">
    <source>
        <dbReference type="ARBA" id="ARBA00023136"/>
    </source>
</evidence>
<dbReference type="eggNOG" id="KOG1531">
    <property type="taxonomic scope" value="Eukaryota"/>
</dbReference>
<keyword evidence="4" id="KW-0813">Transport</keyword>
<evidence type="ECO:0000313" key="15">
    <source>
        <dbReference type="Proteomes" id="UP000001861"/>
    </source>
</evidence>
<organism evidence="14 15">
    <name type="scientific">Coprinopsis cinerea (strain Okayama-7 / 130 / ATCC MYA-4618 / FGSC 9003)</name>
    <name type="common">Inky cap fungus</name>
    <name type="synonym">Hormographiella aspergillata</name>
    <dbReference type="NCBI Taxonomy" id="240176"/>
    <lineage>
        <taxon>Eukaryota</taxon>
        <taxon>Fungi</taxon>
        <taxon>Dikarya</taxon>
        <taxon>Basidiomycota</taxon>
        <taxon>Agaricomycotina</taxon>
        <taxon>Agaricomycetes</taxon>
        <taxon>Agaricomycetidae</taxon>
        <taxon>Agaricales</taxon>
        <taxon>Agaricineae</taxon>
        <taxon>Psathyrellaceae</taxon>
        <taxon>Coprinopsis</taxon>
    </lineage>
</organism>
<evidence type="ECO:0000256" key="8">
    <source>
        <dbReference type="ARBA" id="ARBA00023128"/>
    </source>
</evidence>
<dbReference type="FunFam" id="3.40.1380.10:FF:000003">
    <property type="entry name" value="ATP synthase subunit gamma"/>
    <property type="match status" value="1"/>
</dbReference>
<dbReference type="NCBIfam" id="TIGR01146">
    <property type="entry name" value="ATPsyn_F1gamma"/>
    <property type="match status" value="1"/>
</dbReference>
<name>A8P0T1_COPC7</name>
<dbReference type="Pfam" id="PF00231">
    <property type="entry name" value="ATP-synt"/>
    <property type="match status" value="1"/>
</dbReference>
<comment type="similarity">
    <text evidence="2">Belongs to the ATPase gamma chain family.</text>
</comment>
<evidence type="ECO:0000256" key="11">
    <source>
        <dbReference type="ARBA" id="ARBA00023310"/>
    </source>
</evidence>
<dbReference type="RefSeq" id="XP_001837959.2">
    <property type="nucleotide sequence ID" value="XM_001837907.2"/>
</dbReference>
<dbReference type="PANTHER" id="PTHR11693">
    <property type="entry name" value="ATP SYNTHASE GAMMA CHAIN"/>
    <property type="match status" value="1"/>
</dbReference>
<dbReference type="PROSITE" id="PS00153">
    <property type="entry name" value="ATPASE_GAMMA"/>
    <property type="match status" value="1"/>
</dbReference>
<dbReference type="PRINTS" id="PR00126">
    <property type="entry name" value="ATPASEGAMMA"/>
</dbReference>
<dbReference type="KEGG" id="cci:CC1G_09510"/>
<dbReference type="SUPFAM" id="SSF52943">
    <property type="entry name" value="ATP synthase (F1-ATPase), gamma subunit"/>
    <property type="match status" value="1"/>
</dbReference>
<comment type="subcellular location">
    <subcellularLocation>
        <location evidence="1">Mitochondrion inner membrane</location>
        <topology evidence="1">Peripheral membrane protein</topology>
    </subcellularLocation>
</comment>
<keyword evidence="11" id="KW-0066">ATP synthesis</keyword>
<dbReference type="STRING" id="240176.A8P0T1"/>
<reference evidence="14 15" key="1">
    <citation type="journal article" date="2010" name="Proc. Natl. Acad. Sci. U.S.A.">
        <title>Insights into evolution of multicellular fungi from the assembled chromosomes of the mushroom Coprinopsis cinerea (Coprinus cinereus).</title>
        <authorList>
            <person name="Stajich J.E."/>
            <person name="Wilke S.K."/>
            <person name="Ahren D."/>
            <person name="Au C.H."/>
            <person name="Birren B.W."/>
            <person name="Borodovsky M."/>
            <person name="Burns C."/>
            <person name="Canback B."/>
            <person name="Casselton L.A."/>
            <person name="Cheng C.K."/>
            <person name="Deng J."/>
            <person name="Dietrich F.S."/>
            <person name="Fargo D.C."/>
            <person name="Farman M.L."/>
            <person name="Gathman A.C."/>
            <person name="Goldberg J."/>
            <person name="Guigo R."/>
            <person name="Hoegger P.J."/>
            <person name="Hooker J.B."/>
            <person name="Huggins A."/>
            <person name="James T.Y."/>
            <person name="Kamada T."/>
            <person name="Kilaru S."/>
            <person name="Kodira C."/>
            <person name="Kues U."/>
            <person name="Kupfer D."/>
            <person name="Kwan H.S."/>
            <person name="Lomsadze A."/>
            <person name="Li W."/>
            <person name="Lilly W.W."/>
            <person name="Ma L.J."/>
            <person name="Mackey A.J."/>
            <person name="Manning G."/>
            <person name="Martin F."/>
            <person name="Muraguchi H."/>
            <person name="Natvig D.O."/>
            <person name="Palmerini H."/>
            <person name="Ramesh M.A."/>
            <person name="Rehmeyer C.J."/>
            <person name="Roe B.A."/>
            <person name="Shenoy N."/>
            <person name="Stanke M."/>
            <person name="Ter-Hovhannisyan V."/>
            <person name="Tunlid A."/>
            <person name="Velagapudi R."/>
            <person name="Vision T.J."/>
            <person name="Zeng Q."/>
            <person name="Zolan M.E."/>
            <person name="Pukkila P.J."/>
        </authorList>
    </citation>
    <scope>NUCLEOTIDE SEQUENCE [LARGE SCALE GENOMIC DNA]</scope>
    <source>
        <strain evidence="15">Okayama-7 / 130 / ATCC MYA-4618 / FGSC 9003</strain>
    </source>
</reference>
<dbReference type="GeneID" id="6014524"/>
<protein>
    <recommendedName>
        <fullName evidence="3">ATP synthase subunit gamma, mitochondrial</fullName>
    </recommendedName>
    <alternativeName>
        <fullName evidence="12">F-ATPase gamma subunit</fullName>
    </alternativeName>
</protein>
<dbReference type="HOGENOM" id="CLU_050669_4_1_1"/>
<dbReference type="GO" id="GO:0005743">
    <property type="term" value="C:mitochondrial inner membrane"/>
    <property type="evidence" value="ECO:0007669"/>
    <property type="project" value="UniProtKB-SubCell"/>
</dbReference>
<evidence type="ECO:0000256" key="1">
    <source>
        <dbReference type="ARBA" id="ARBA00004637"/>
    </source>
</evidence>
<dbReference type="FunCoup" id="A8P0T1">
    <property type="interactions" value="275"/>
</dbReference>
<dbReference type="Gene3D" id="1.10.287.80">
    <property type="entry name" value="ATP synthase, gamma subunit, helix hairpin domain"/>
    <property type="match status" value="1"/>
</dbReference>
<keyword evidence="8" id="KW-0496">Mitochondrion</keyword>
<gene>
    <name evidence="14" type="ORF">CC1G_09510</name>
</gene>
<evidence type="ECO:0000256" key="5">
    <source>
        <dbReference type="ARBA" id="ARBA00022781"/>
    </source>
</evidence>
<dbReference type="PANTHER" id="PTHR11693:SF22">
    <property type="entry name" value="ATP SYNTHASE SUBUNIT GAMMA, MITOCHONDRIAL"/>
    <property type="match status" value="1"/>
</dbReference>
<evidence type="ECO:0000256" key="6">
    <source>
        <dbReference type="ARBA" id="ARBA00022792"/>
    </source>
</evidence>
<comment type="caution">
    <text evidence="14">The sequence shown here is derived from an EMBL/GenBank/DDBJ whole genome shotgun (WGS) entry which is preliminary data.</text>
</comment>
<dbReference type="InParanoid" id="A8P0T1"/>
<evidence type="ECO:0000256" key="12">
    <source>
        <dbReference type="ARBA" id="ARBA00031066"/>
    </source>
</evidence>
<keyword evidence="10" id="KW-0139">CF(1)</keyword>
<dbReference type="GO" id="GO:0045259">
    <property type="term" value="C:proton-transporting ATP synthase complex"/>
    <property type="evidence" value="ECO:0007669"/>
    <property type="project" value="UniProtKB-KW"/>
</dbReference>
<dbReference type="Gene3D" id="3.40.1380.10">
    <property type="match status" value="1"/>
</dbReference>
<keyword evidence="6" id="KW-0999">Mitochondrion inner membrane</keyword>
<dbReference type="OrthoDB" id="239812at2759"/>
<evidence type="ECO:0000256" key="7">
    <source>
        <dbReference type="ARBA" id="ARBA00023065"/>
    </source>
</evidence>
<dbReference type="OMA" id="MQITSAM"/>
<dbReference type="GO" id="GO:0046933">
    <property type="term" value="F:proton-transporting ATP synthase activity, rotational mechanism"/>
    <property type="evidence" value="ECO:0007669"/>
    <property type="project" value="InterPro"/>
</dbReference>
<evidence type="ECO:0000313" key="14">
    <source>
        <dbReference type="EMBL" id="EAU83841.2"/>
    </source>
</evidence>
<dbReference type="CDD" id="cd12151">
    <property type="entry name" value="F1-ATPase_gamma"/>
    <property type="match status" value="1"/>
</dbReference>
<dbReference type="Proteomes" id="UP000001861">
    <property type="component" value="Unassembled WGS sequence"/>
</dbReference>
<keyword evidence="7" id="KW-0406">Ion transport</keyword>
<keyword evidence="5" id="KW-0375">Hydrogen ion transport</keyword>
<keyword evidence="9" id="KW-0472">Membrane</keyword>
<evidence type="ECO:0000256" key="4">
    <source>
        <dbReference type="ARBA" id="ARBA00022448"/>
    </source>
</evidence>
<dbReference type="AlphaFoldDB" id="A8P0T1"/>
<evidence type="ECO:0000256" key="3">
    <source>
        <dbReference type="ARBA" id="ARBA00020843"/>
    </source>
</evidence>
<dbReference type="InterPro" id="IPR000131">
    <property type="entry name" value="ATP_synth_F1_gsu"/>
</dbReference>
<evidence type="ECO:0000256" key="2">
    <source>
        <dbReference type="ARBA" id="ARBA00007681"/>
    </source>
</evidence>
<dbReference type="InterPro" id="IPR035968">
    <property type="entry name" value="ATP_synth_F1_ATPase_gsu"/>
</dbReference>
<dbReference type="VEuPathDB" id="FungiDB:CC1G_09510"/>
<sequence length="383" mass="40872">MFSKTLNPEPDAGNAHGGRKQGLNRGRSRKGKRGKLFGVRGRLCPILLASVDTQQFTRSPHLLLFLVVTTPPPAMLARQSLARAAARTTAATGAAPAGARNMATLREIELRLKSVRNIEKITKSMKMIASTKLNKAQRAMQAGKEYGLANSEVFEHVPTDKAGGKKLFIVISSDKGLCGGIHSSVSKATRKVLDGAEDSPLASAPAADAQVDPESPIAVIGDKSKTQLARALGSNFAMTFNQIGRDIPTFADAAAVADLIVKSGVQYDSVFIVYNKFVSALSYNAAVMQVKGEQALKESDAFKVYENEDDATKDLAEFSLANAIYAALVEGHACEQSARRNAMDNASKNATDMIATLQMQYNRGRQAAITNELVDIITGASAL</sequence>